<reference evidence="7" key="1">
    <citation type="journal article" date="2019" name="Int. J. Syst. Evol. Microbiol.">
        <title>The Global Catalogue of Microorganisms (GCM) 10K type strain sequencing project: providing services to taxonomists for standard genome sequencing and annotation.</title>
        <authorList>
            <consortium name="The Broad Institute Genomics Platform"/>
            <consortium name="The Broad Institute Genome Sequencing Center for Infectious Disease"/>
            <person name="Wu L."/>
            <person name="Ma J."/>
        </authorList>
    </citation>
    <scope>NUCLEOTIDE SEQUENCE [LARGE SCALE GENOMIC DNA]</scope>
    <source>
        <strain evidence="7">JCM 17388</strain>
    </source>
</reference>
<sequence length="394" mass="42548">MSDPLVARMREFGTTIFAEMSALALRTGSINLGQGFPDTDGPAAMLERAVSAIREGSNQYPPGPGVPELRQAVSEHRKDHYGLDYDPDGEVLVTVGATEAIAATILALCEPGDEVIAFEPYYDSYAAAVALAGAVLRPVTLRPVEGRFTFDPAELRAAAGPRTRAVLVNSPHNPTGTVLTRAELDEIARLCLERDLVAVTDEVYEHLTFDGVEHVPMATLPGMRERTVMISSAGKTFSVTGWKTGWICAPPELVRAAQTVKQFLTFTAAAPWQLAVAHGLRHELDWVSALRADLESKRDRLMAGLSTAGFEVYRPAGTYFVQTDIRPLGFTDGLALTRELPSLAGVVAIPTQVFYARPERGGHFVRFAFCKRDEVIDEAVSRLAGLGAVRPTGG</sequence>
<evidence type="ECO:0000259" key="5">
    <source>
        <dbReference type="Pfam" id="PF00155"/>
    </source>
</evidence>
<evidence type="ECO:0000256" key="2">
    <source>
        <dbReference type="ARBA" id="ARBA00022576"/>
    </source>
</evidence>
<dbReference type="PANTHER" id="PTHR43807">
    <property type="entry name" value="FI04487P"/>
    <property type="match status" value="1"/>
</dbReference>
<name>A0ABP8BIJ3_9ACTN</name>
<keyword evidence="7" id="KW-1185">Reference proteome</keyword>
<dbReference type="SUPFAM" id="SSF53383">
    <property type="entry name" value="PLP-dependent transferases"/>
    <property type="match status" value="1"/>
</dbReference>
<dbReference type="InterPro" id="IPR015424">
    <property type="entry name" value="PyrdxlP-dep_Trfase"/>
</dbReference>
<proteinExistence type="predicted"/>
<dbReference type="InterPro" id="IPR004839">
    <property type="entry name" value="Aminotransferase_I/II_large"/>
</dbReference>
<dbReference type="Proteomes" id="UP001501251">
    <property type="component" value="Unassembled WGS sequence"/>
</dbReference>
<evidence type="ECO:0000256" key="3">
    <source>
        <dbReference type="ARBA" id="ARBA00022679"/>
    </source>
</evidence>
<evidence type="ECO:0000313" key="6">
    <source>
        <dbReference type="EMBL" id="GAA4206825.1"/>
    </source>
</evidence>
<comment type="cofactor">
    <cofactor evidence="1">
        <name>pyridoxal 5'-phosphate</name>
        <dbReference type="ChEBI" id="CHEBI:597326"/>
    </cofactor>
</comment>
<protein>
    <submittedName>
        <fullName evidence="6">Pyridoxal phosphate-dependent aminotransferase</fullName>
    </submittedName>
</protein>
<gene>
    <name evidence="6" type="ORF">GCM10022252_69580</name>
</gene>
<dbReference type="Pfam" id="PF00155">
    <property type="entry name" value="Aminotran_1_2"/>
    <property type="match status" value="1"/>
</dbReference>
<evidence type="ECO:0000313" key="7">
    <source>
        <dbReference type="Proteomes" id="UP001501251"/>
    </source>
</evidence>
<dbReference type="CDD" id="cd00609">
    <property type="entry name" value="AAT_like"/>
    <property type="match status" value="1"/>
</dbReference>
<keyword evidence="3" id="KW-0808">Transferase</keyword>
<accession>A0ABP8BIJ3</accession>
<keyword evidence="4" id="KW-0663">Pyridoxal phosphate</keyword>
<feature type="domain" description="Aminotransferase class I/classII large" evidence="5">
    <location>
        <begin position="30"/>
        <end position="383"/>
    </location>
</feature>
<dbReference type="EMBL" id="BAABAQ010000016">
    <property type="protein sequence ID" value="GAA4206825.1"/>
    <property type="molecule type" value="Genomic_DNA"/>
</dbReference>
<evidence type="ECO:0000256" key="4">
    <source>
        <dbReference type="ARBA" id="ARBA00022898"/>
    </source>
</evidence>
<dbReference type="RefSeq" id="WP_344922474.1">
    <property type="nucleotide sequence ID" value="NZ_BAABAQ010000016.1"/>
</dbReference>
<dbReference type="InterPro" id="IPR015422">
    <property type="entry name" value="PyrdxlP-dep_Trfase_small"/>
</dbReference>
<evidence type="ECO:0000256" key="1">
    <source>
        <dbReference type="ARBA" id="ARBA00001933"/>
    </source>
</evidence>
<comment type="caution">
    <text evidence="6">The sequence shown here is derived from an EMBL/GenBank/DDBJ whole genome shotgun (WGS) entry which is preliminary data.</text>
</comment>
<dbReference type="InterPro" id="IPR051326">
    <property type="entry name" value="Kynurenine-oxoglutarate_AT"/>
</dbReference>
<keyword evidence="2 6" id="KW-0032">Aminotransferase</keyword>
<organism evidence="6 7">
    <name type="scientific">Streptosporangium oxazolinicum</name>
    <dbReference type="NCBI Taxonomy" id="909287"/>
    <lineage>
        <taxon>Bacteria</taxon>
        <taxon>Bacillati</taxon>
        <taxon>Actinomycetota</taxon>
        <taxon>Actinomycetes</taxon>
        <taxon>Streptosporangiales</taxon>
        <taxon>Streptosporangiaceae</taxon>
        <taxon>Streptosporangium</taxon>
    </lineage>
</organism>
<dbReference type="Gene3D" id="3.40.640.10">
    <property type="entry name" value="Type I PLP-dependent aspartate aminotransferase-like (Major domain)"/>
    <property type="match status" value="1"/>
</dbReference>
<dbReference type="PANTHER" id="PTHR43807:SF20">
    <property type="entry name" value="FI04487P"/>
    <property type="match status" value="1"/>
</dbReference>
<dbReference type="GO" id="GO:0008483">
    <property type="term" value="F:transaminase activity"/>
    <property type="evidence" value="ECO:0007669"/>
    <property type="project" value="UniProtKB-KW"/>
</dbReference>
<dbReference type="InterPro" id="IPR015421">
    <property type="entry name" value="PyrdxlP-dep_Trfase_major"/>
</dbReference>
<dbReference type="Gene3D" id="3.90.1150.10">
    <property type="entry name" value="Aspartate Aminotransferase, domain 1"/>
    <property type="match status" value="1"/>
</dbReference>
<dbReference type="NCBIfam" id="NF005855">
    <property type="entry name" value="PRK07777.1"/>
    <property type="match status" value="1"/>
</dbReference>